<dbReference type="KEGG" id="atq:GH723_09930"/>
<sequence length="139" mass="15645">MGVEDDGIVVTRRLTIPARELRWRFTGSGGPGGQHANTSNTKVDLRWDVAASEALDDGQRRRLLARLGAEVRVVEAGERSQSRNRAAAARRMGQVVREALRVSPRRVPTRPGRGAVERRLGEKRRRAERKRSRRGEGWD</sequence>
<name>A0A5Q2REV5_9ACTN</name>
<dbReference type="Pfam" id="PF00472">
    <property type="entry name" value="RF-1"/>
    <property type="match status" value="1"/>
</dbReference>
<feature type="domain" description="Prokaryotic-type class I peptide chain release factors" evidence="3">
    <location>
        <begin position="14"/>
        <end position="130"/>
    </location>
</feature>
<evidence type="ECO:0000313" key="4">
    <source>
        <dbReference type="EMBL" id="QGG95388.1"/>
    </source>
</evidence>
<dbReference type="RefSeq" id="WP_153759495.1">
    <property type="nucleotide sequence ID" value="NZ_CP045851.1"/>
</dbReference>
<comment type="similarity">
    <text evidence="1">Belongs to the prokaryotic/mitochondrial release factor family.</text>
</comment>
<dbReference type="AlphaFoldDB" id="A0A5Q2REV5"/>
<dbReference type="InterPro" id="IPR045853">
    <property type="entry name" value="Pep_chain_release_fac_I_sf"/>
</dbReference>
<dbReference type="EC" id="3.1.1.29" evidence="4"/>
<dbReference type="Gene3D" id="3.30.160.20">
    <property type="match status" value="1"/>
</dbReference>
<dbReference type="GO" id="GO:0072344">
    <property type="term" value="P:rescue of stalled ribosome"/>
    <property type="evidence" value="ECO:0007669"/>
    <property type="project" value="TreeGrafter"/>
</dbReference>
<dbReference type="GO" id="GO:0003747">
    <property type="term" value="F:translation release factor activity"/>
    <property type="evidence" value="ECO:0007669"/>
    <property type="project" value="InterPro"/>
</dbReference>
<gene>
    <name evidence="4" type="ORF">GH723_09930</name>
</gene>
<keyword evidence="5" id="KW-1185">Reference proteome</keyword>
<dbReference type="PANTHER" id="PTHR47814">
    <property type="entry name" value="PEPTIDYL-TRNA HYDROLASE ARFB"/>
    <property type="match status" value="1"/>
</dbReference>
<evidence type="ECO:0000256" key="1">
    <source>
        <dbReference type="ARBA" id="ARBA00010835"/>
    </source>
</evidence>
<dbReference type="EMBL" id="CP045851">
    <property type="protein sequence ID" value="QGG95388.1"/>
    <property type="molecule type" value="Genomic_DNA"/>
</dbReference>
<dbReference type="SUPFAM" id="SSF75620">
    <property type="entry name" value="Release factor"/>
    <property type="match status" value="1"/>
</dbReference>
<dbReference type="GO" id="GO:0004045">
    <property type="term" value="F:peptidyl-tRNA hydrolase activity"/>
    <property type="evidence" value="ECO:0007669"/>
    <property type="project" value="UniProtKB-EC"/>
</dbReference>
<evidence type="ECO:0000259" key="3">
    <source>
        <dbReference type="Pfam" id="PF00472"/>
    </source>
</evidence>
<dbReference type="InterPro" id="IPR000352">
    <property type="entry name" value="Pep_chain_release_fac_I"/>
</dbReference>
<feature type="compositionally biased region" description="Basic residues" evidence="2">
    <location>
        <begin position="121"/>
        <end position="133"/>
    </location>
</feature>
<keyword evidence="4" id="KW-0378">Hydrolase</keyword>
<dbReference type="Proteomes" id="UP000334019">
    <property type="component" value="Chromosome"/>
</dbReference>
<evidence type="ECO:0000313" key="5">
    <source>
        <dbReference type="Proteomes" id="UP000334019"/>
    </source>
</evidence>
<proteinExistence type="inferred from homology"/>
<dbReference type="GO" id="GO:0043022">
    <property type="term" value="F:ribosome binding"/>
    <property type="evidence" value="ECO:0007669"/>
    <property type="project" value="TreeGrafter"/>
</dbReference>
<organism evidence="4 5">
    <name type="scientific">Actinomarinicola tropica</name>
    <dbReference type="NCBI Taxonomy" id="2789776"/>
    <lineage>
        <taxon>Bacteria</taxon>
        <taxon>Bacillati</taxon>
        <taxon>Actinomycetota</taxon>
        <taxon>Acidimicrobiia</taxon>
        <taxon>Acidimicrobiales</taxon>
        <taxon>Iamiaceae</taxon>
        <taxon>Actinomarinicola</taxon>
    </lineage>
</organism>
<evidence type="ECO:0000256" key="2">
    <source>
        <dbReference type="SAM" id="MobiDB-lite"/>
    </source>
</evidence>
<reference evidence="4 5" key="1">
    <citation type="submission" date="2019-11" db="EMBL/GenBank/DDBJ databases">
        <authorList>
            <person name="He Y."/>
        </authorList>
    </citation>
    <scope>NUCLEOTIDE SEQUENCE [LARGE SCALE GENOMIC DNA]</scope>
    <source>
        <strain evidence="4 5">SCSIO 58843</strain>
    </source>
</reference>
<dbReference type="PANTHER" id="PTHR47814:SF1">
    <property type="entry name" value="PEPTIDYL-TRNA HYDROLASE ARFB"/>
    <property type="match status" value="1"/>
</dbReference>
<dbReference type="NCBIfam" id="NF006718">
    <property type="entry name" value="PRK09256.1"/>
    <property type="match status" value="1"/>
</dbReference>
<feature type="region of interest" description="Disordered" evidence="2">
    <location>
        <begin position="97"/>
        <end position="139"/>
    </location>
</feature>
<protein>
    <submittedName>
        <fullName evidence="4">Aminoacyl-tRNA hydrolase</fullName>
        <ecNumber evidence="4">3.1.1.29</ecNumber>
    </submittedName>
</protein>
<accession>A0A5Q2REV5</accession>